<feature type="repeat" description="ANK" evidence="3">
    <location>
        <begin position="49"/>
        <end position="81"/>
    </location>
</feature>
<evidence type="ECO:0000313" key="6">
    <source>
        <dbReference type="Proteomes" id="UP000504636"/>
    </source>
</evidence>
<dbReference type="GO" id="GO:0003723">
    <property type="term" value="F:RNA binding"/>
    <property type="evidence" value="ECO:0007669"/>
    <property type="project" value="TreeGrafter"/>
</dbReference>
<evidence type="ECO:0000313" key="7">
    <source>
        <dbReference type="RefSeq" id="XP_033578700.1"/>
    </source>
</evidence>
<evidence type="ECO:0000256" key="4">
    <source>
        <dbReference type="SAM" id="Phobius"/>
    </source>
</evidence>
<dbReference type="Pfam" id="PF13637">
    <property type="entry name" value="Ank_4"/>
    <property type="match status" value="1"/>
</dbReference>
<dbReference type="PROSITE" id="PS50297">
    <property type="entry name" value="ANK_REP_REGION"/>
    <property type="match status" value="4"/>
</dbReference>
<sequence length="504" mass="55453">MLVNDPRLNVNSMDRAGYTALEYAALSGFIPELRLLLNHNADANTQDDQGGRPIQRAIDYGETEAVKLLLEHNVQYDFRDLFGRTIIHAAACNNQFRTLRVILERCKGLDINAQGSRSGETALHDAARSGFVRTVQVLLEYGALTTIENYAGRTPAKSAKDAGKKAVLELLQVARKKEEDEGRIRPVHKADTFSINSEIPLWMAVQQHSSDNLRERIARTSVAEINQISPDSGDTALHLAVTKNRPDVVGMLLDAGADPDILDTFDRTALILGCQNGNIAAVRRLVEHGADLNIAIFRDEPAWEIAFKANWISITTYLLAQPSCEIKSNTSTLFTCLAWAAYAGDLGAARRLVEAGAPVHLKNSEGKTVSQIAKEYEHEDLERYLVVEADRQRSLPSPPPPLAVQPPLAVRKEDVKAELDVEAKTVPQIKAEMLSEKKLVHETTAVDRFPEGAKQSGGGGGLETTQLEIQRRNERINTDLANNPIILGILGLVLLVTLYKVWLG</sequence>
<gene>
    <name evidence="5 7" type="ORF">BDZ99DRAFT_279962</name>
</gene>
<accession>A0A6A6YS15</accession>
<evidence type="ECO:0000313" key="5">
    <source>
        <dbReference type="EMBL" id="KAF2811736.1"/>
    </source>
</evidence>
<keyword evidence="6" id="KW-1185">Reference proteome</keyword>
<feature type="repeat" description="ANK" evidence="3">
    <location>
        <begin position="232"/>
        <end position="264"/>
    </location>
</feature>
<dbReference type="PROSITE" id="PS50088">
    <property type="entry name" value="ANK_REPEAT"/>
    <property type="match status" value="5"/>
</dbReference>
<dbReference type="GO" id="GO:0004540">
    <property type="term" value="F:RNA nuclease activity"/>
    <property type="evidence" value="ECO:0007669"/>
    <property type="project" value="TreeGrafter"/>
</dbReference>
<dbReference type="Pfam" id="PF12796">
    <property type="entry name" value="Ank_2"/>
    <property type="match status" value="2"/>
</dbReference>
<keyword evidence="4" id="KW-1133">Transmembrane helix</keyword>
<reference evidence="7" key="2">
    <citation type="submission" date="2020-04" db="EMBL/GenBank/DDBJ databases">
        <authorList>
            <consortium name="NCBI Genome Project"/>
        </authorList>
    </citation>
    <scope>NUCLEOTIDE SEQUENCE</scope>
    <source>
        <strain evidence="7">CBS 304.34</strain>
    </source>
</reference>
<protein>
    <submittedName>
        <fullName evidence="5 7">Ankyrin</fullName>
    </submittedName>
</protein>
<organism evidence="5">
    <name type="scientific">Mytilinidion resinicola</name>
    <dbReference type="NCBI Taxonomy" id="574789"/>
    <lineage>
        <taxon>Eukaryota</taxon>
        <taxon>Fungi</taxon>
        <taxon>Dikarya</taxon>
        <taxon>Ascomycota</taxon>
        <taxon>Pezizomycotina</taxon>
        <taxon>Dothideomycetes</taxon>
        <taxon>Pleosporomycetidae</taxon>
        <taxon>Mytilinidiales</taxon>
        <taxon>Mytilinidiaceae</taxon>
        <taxon>Mytilinidion</taxon>
    </lineage>
</organism>
<dbReference type="PANTHER" id="PTHR24141">
    <property type="entry name" value="2-5A-DEPENDENT RIBONUCLEASE"/>
    <property type="match status" value="1"/>
</dbReference>
<feature type="transmembrane region" description="Helical" evidence="4">
    <location>
        <begin position="485"/>
        <end position="503"/>
    </location>
</feature>
<feature type="repeat" description="ANK" evidence="3">
    <location>
        <begin position="16"/>
        <end position="48"/>
    </location>
</feature>
<dbReference type="EMBL" id="MU003698">
    <property type="protein sequence ID" value="KAF2811736.1"/>
    <property type="molecule type" value="Genomic_DNA"/>
</dbReference>
<feature type="repeat" description="ANK" evidence="3">
    <location>
        <begin position="118"/>
        <end position="150"/>
    </location>
</feature>
<evidence type="ECO:0000256" key="1">
    <source>
        <dbReference type="ARBA" id="ARBA00022737"/>
    </source>
</evidence>
<evidence type="ECO:0000256" key="2">
    <source>
        <dbReference type="ARBA" id="ARBA00023043"/>
    </source>
</evidence>
<proteinExistence type="predicted"/>
<dbReference type="SMART" id="SM00248">
    <property type="entry name" value="ANK"/>
    <property type="match status" value="7"/>
</dbReference>
<keyword evidence="4" id="KW-0472">Membrane</keyword>
<dbReference type="OrthoDB" id="4772757at2759"/>
<dbReference type="InterPro" id="IPR036770">
    <property type="entry name" value="Ankyrin_rpt-contain_sf"/>
</dbReference>
<dbReference type="GO" id="GO:0006396">
    <property type="term" value="P:RNA processing"/>
    <property type="evidence" value="ECO:0007669"/>
    <property type="project" value="TreeGrafter"/>
</dbReference>
<keyword evidence="4" id="KW-0812">Transmembrane</keyword>
<dbReference type="Proteomes" id="UP000504636">
    <property type="component" value="Unplaced"/>
</dbReference>
<keyword evidence="2 3" id="KW-0040">ANK repeat</keyword>
<feature type="repeat" description="ANK" evidence="3">
    <location>
        <begin position="265"/>
        <end position="294"/>
    </location>
</feature>
<dbReference type="GeneID" id="54454878"/>
<dbReference type="AlphaFoldDB" id="A0A6A6YS15"/>
<dbReference type="InterPro" id="IPR002110">
    <property type="entry name" value="Ankyrin_rpt"/>
</dbReference>
<evidence type="ECO:0000256" key="3">
    <source>
        <dbReference type="PROSITE-ProRule" id="PRU00023"/>
    </source>
</evidence>
<reference evidence="5 7" key="1">
    <citation type="journal article" date="2020" name="Stud. Mycol.">
        <title>101 Dothideomycetes genomes: a test case for predicting lifestyles and emergence of pathogens.</title>
        <authorList>
            <person name="Haridas S."/>
            <person name="Albert R."/>
            <person name="Binder M."/>
            <person name="Bloem J."/>
            <person name="Labutti K."/>
            <person name="Salamov A."/>
            <person name="Andreopoulos B."/>
            <person name="Baker S."/>
            <person name="Barry K."/>
            <person name="Bills G."/>
            <person name="Bluhm B."/>
            <person name="Cannon C."/>
            <person name="Castanera R."/>
            <person name="Culley D."/>
            <person name="Daum C."/>
            <person name="Ezra D."/>
            <person name="Gonzalez J."/>
            <person name="Henrissat B."/>
            <person name="Kuo A."/>
            <person name="Liang C."/>
            <person name="Lipzen A."/>
            <person name="Lutzoni F."/>
            <person name="Magnuson J."/>
            <person name="Mondo S."/>
            <person name="Nolan M."/>
            <person name="Ohm R."/>
            <person name="Pangilinan J."/>
            <person name="Park H.-J."/>
            <person name="Ramirez L."/>
            <person name="Alfaro M."/>
            <person name="Sun H."/>
            <person name="Tritt A."/>
            <person name="Yoshinaga Y."/>
            <person name="Zwiers L.-H."/>
            <person name="Turgeon B."/>
            <person name="Goodwin S."/>
            <person name="Spatafora J."/>
            <person name="Crous P."/>
            <person name="Grigoriev I."/>
        </authorList>
    </citation>
    <scope>NUCLEOTIDE SEQUENCE</scope>
    <source>
        <strain evidence="5 7">CBS 304.34</strain>
    </source>
</reference>
<dbReference type="Gene3D" id="1.25.40.20">
    <property type="entry name" value="Ankyrin repeat-containing domain"/>
    <property type="match status" value="3"/>
</dbReference>
<dbReference type="RefSeq" id="XP_033578700.1">
    <property type="nucleotide sequence ID" value="XM_033713985.1"/>
</dbReference>
<dbReference type="SUPFAM" id="SSF48403">
    <property type="entry name" value="Ankyrin repeat"/>
    <property type="match status" value="2"/>
</dbReference>
<keyword evidence="1" id="KW-0677">Repeat</keyword>
<name>A0A6A6YS15_9PEZI</name>
<dbReference type="PANTHER" id="PTHR24141:SF1">
    <property type="entry name" value="2-5A-DEPENDENT RIBONUCLEASE"/>
    <property type="match status" value="1"/>
</dbReference>
<reference evidence="7" key="3">
    <citation type="submission" date="2025-04" db="UniProtKB">
        <authorList>
            <consortium name="RefSeq"/>
        </authorList>
    </citation>
    <scope>IDENTIFICATION</scope>
    <source>
        <strain evidence="7">CBS 304.34</strain>
    </source>
</reference>
<dbReference type="PRINTS" id="PR01415">
    <property type="entry name" value="ANKYRIN"/>
</dbReference>